<reference evidence="7 8" key="1">
    <citation type="submission" date="2022-08" db="EMBL/GenBank/DDBJ databases">
        <authorList>
            <person name="Li F."/>
        </authorList>
    </citation>
    <scope>NUCLEOTIDE SEQUENCE [LARGE SCALE GENOMIC DNA]</scope>
    <source>
        <strain evidence="7 8">10F1B-8-1</strain>
    </source>
</reference>
<proteinExistence type="inferred from homology"/>
<comment type="similarity">
    <text evidence="5">Belongs to the UPF0182 family.</text>
</comment>
<feature type="transmembrane region" description="Helical" evidence="5">
    <location>
        <begin position="110"/>
        <end position="131"/>
    </location>
</feature>
<comment type="subcellular location">
    <subcellularLocation>
        <location evidence="5">Cell membrane</location>
        <topology evidence="5">Multi-pass membrane protein</topology>
    </subcellularLocation>
</comment>
<evidence type="ECO:0000313" key="8">
    <source>
        <dbReference type="Proteomes" id="UP001205337"/>
    </source>
</evidence>
<dbReference type="HAMAP" id="MF_01600">
    <property type="entry name" value="UPF0182"/>
    <property type="match status" value="1"/>
</dbReference>
<evidence type="ECO:0000313" key="7">
    <source>
        <dbReference type="EMBL" id="MCS0500553.1"/>
    </source>
</evidence>
<keyword evidence="2 5" id="KW-0812">Transmembrane</keyword>
<dbReference type="Pfam" id="PF03699">
    <property type="entry name" value="UPF0182"/>
    <property type="match status" value="1"/>
</dbReference>
<feature type="transmembrane region" description="Helical" evidence="5">
    <location>
        <begin position="167"/>
        <end position="189"/>
    </location>
</feature>
<name>A0ABT1ZIM9_9MICO</name>
<dbReference type="InterPro" id="IPR005372">
    <property type="entry name" value="UPF0182"/>
</dbReference>
<keyword evidence="4 5" id="KW-0472">Membrane</keyword>
<feature type="transmembrane region" description="Helical" evidence="5">
    <location>
        <begin position="18"/>
        <end position="39"/>
    </location>
</feature>
<feature type="transmembrane region" description="Helical" evidence="5">
    <location>
        <begin position="281"/>
        <end position="301"/>
    </location>
</feature>
<accession>A0ABT1ZIM9</accession>
<dbReference type="Proteomes" id="UP001205337">
    <property type="component" value="Unassembled WGS sequence"/>
</dbReference>
<feature type="transmembrane region" description="Helical" evidence="5">
    <location>
        <begin position="59"/>
        <end position="84"/>
    </location>
</feature>
<evidence type="ECO:0000256" key="3">
    <source>
        <dbReference type="ARBA" id="ARBA00022989"/>
    </source>
</evidence>
<feature type="transmembrane region" description="Helical" evidence="5">
    <location>
        <begin position="255"/>
        <end position="274"/>
    </location>
</feature>
<comment type="caution">
    <text evidence="7">The sequence shown here is derived from an EMBL/GenBank/DDBJ whole genome shotgun (WGS) entry which is preliminary data.</text>
</comment>
<dbReference type="EMBL" id="JANTHX010000008">
    <property type="protein sequence ID" value="MCS0500553.1"/>
    <property type="molecule type" value="Genomic_DNA"/>
</dbReference>
<gene>
    <name evidence="7" type="ORF">NUH29_13445</name>
</gene>
<dbReference type="PANTHER" id="PTHR39344:SF1">
    <property type="entry name" value="UPF0182 PROTEIN SLL1060"/>
    <property type="match status" value="1"/>
</dbReference>
<organism evidence="7 8">
    <name type="scientific">Protaetiibacter mangrovi</name>
    <dbReference type="NCBI Taxonomy" id="2970926"/>
    <lineage>
        <taxon>Bacteria</taxon>
        <taxon>Bacillati</taxon>
        <taxon>Actinomycetota</taxon>
        <taxon>Actinomycetes</taxon>
        <taxon>Micrococcales</taxon>
        <taxon>Microbacteriaceae</taxon>
        <taxon>Protaetiibacter</taxon>
    </lineage>
</organism>
<keyword evidence="1 5" id="KW-1003">Cell membrane</keyword>
<dbReference type="PANTHER" id="PTHR39344">
    <property type="entry name" value="UPF0182 PROTEIN SLL1060"/>
    <property type="match status" value="1"/>
</dbReference>
<evidence type="ECO:0000256" key="2">
    <source>
        <dbReference type="ARBA" id="ARBA00022692"/>
    </source>
</evidence>
<feature type="region of interest" description="Disordered" evidence="6">
    <location>
        <begin position="881"/>
        <end position="919"/>
    </location>
</feature>
<sequence>MTSASSTADTRSRGRSTIAIVIAILAVLVVGFLAFAYLYADVLWFDQLGYLSVLTTQWWAMAVMFLVGFAAMAIAMWASIYIAFRSRPLYQKLNSQLDRYQQVIEPLRRLAMIGIPVLLGLFVGVSTAARWTTVLQYLNRTEFGTTDPQFGFDVSFFVYELPFYRGIVAYASAIVLISGIAAIATHYLYGGIRINGREVRVTRAARIQIAITAAVYVALQAVSIWLDQYATLTDDTGAVTGATYTDVNAGIPGRAILAGIAAFVAVLFVVTAAIGRWRLPLIGTALLIVSALVIGTIYPAIVQRFTVDPNAKQLEAEYIQRSLDATRAGYNLQNIDVVNYDAVTTATAGQLREDAQTTASIRILDPAIVSPTFRQLERVKQYYQFQTHLDVDRYDVNGSTQDTVIAVRELNQAGQSNQSWYNNTLVYTHGYGVVAAYGNKRAADGTPEFLESGIPSTGELGEYEPRVYFGENSPEYSIVGAPKDSTPIEIDYPRGGDQSDANAATFTFDGDGGPVLDDVVKKLVYALKFQSADLLLSDAVTSDSQILYNRDPLERVQKVAPYLTLDTDTYPAVVDGRLVWIVDGYTTTADYPYSSIQQLSSMIADTDTPSPDYPLDDINYIRNSVKATVDAYDGHVTLYAWDTEDPLLKTWQKIFPTTLKSASEMSDELTAHVRYPADLFKAQRAILQTYHVDDAGTFYSGDDAWATPNDPTGSTSSPTTQPPYYLTMQMPDADTPSFSIYSTYIPQKQATDAGQSVLTGYLSANADAGPDYGKLTLLTLPTQDTVPGPGQVQSNFNSNARVASELNLLNQQGSKVTLGNLLTVPVGGGLLYVQPVYVASTGETSYPLLRKVLVAFGDQVAFEDTLDEALDAIFGGDSGANGGDAGAEGGGTDTGGDTGGTDTGGDTGGDTGSGSTVDDAALQQALKDYQQALADRTAAYAEGDLVAAAEADQRMQTAVEAAIAAAG</sequence>
<evidence type="ECO:0000256" key="4">
    <source>
        <dbReference type="ARBA" id="ARBA00023136"/>
    </source>
</evidence>
<keyword evidence="8" id="KW-1185">Reference proteome</keyword>
<evidence type="ECO:0000256" key="1">
    <source>
        <dbReference type="ARBA" id="ARBA00022475"/>
    </source>
</evidence>
<evidence type="ECO:0000256" key="5">
    <source>
        <dbReference type="HAMAP-Rule" id="MF_01600"/>
    </source>
</evidence>
<keyword evidence="3 5" id="KW-1133">Transmembrane helix</keyword>
<feature type="transmembrane region" description="Helical" evidence="5">
    <location>
        <begin position="209"/>
        <end position="226"/>
    </location>
</feature>
<protein>
    <recommendedName>
        <fullName evidence="5">UPF0182 protein NUH29_13445</fullName>
    </recommendedName>
</protein>
<dbReference type="RefSeq" id="WP_258799734.1">
    <property type="nucleotide sequence ID" value="NZ_JANTHX010000008.1"/>
</dbReference>
<evidence type="ECO:0000256" key="6">
    <source>
        <dbReference type="SAM" id="MobiDB-lite"/>
    </source>
</evidence>
<feature type="compositionally biased region" description="Gly residues" evidence="6">
    <location>
        <begin position="881"/>
        <end position="912"/>
    </location>
</feature>